<feature type="transmembrane region" description="Helical" evidence="7">
    <location>
        <begin position="325"/>
        <end position="346"/>
    </location>
</feature>
<feature type="compositionally biased region" description="Pro residues" evidence="6">
    <location>
        <begin position="416"/>
        <end position="441"/>
    </location>
</feature>
<keyword evidence="4" id="KW-0238">DNA-binding</keyword>
<dbReference type="InterPro" id="IPR007627">
    <property type="entry name" value="RNA_pol_sigma70_r2"/>
</dbReference>
<evidence type="ECO:0000313" key="9">
    <source>
        <dbReference type="EMBL" id="GAA4154376.1"/>
    </source>
</evidence>
<keyword evidence="2" id="KW-0805">Transcription regulation</keyword>
<evidence type="ECO:0000256" key="7">
    <source>
        <dbReference type="SAM" id="Phobius"/>
    </source>
</evidence>
<evidence type="ECO:0000256" key="6">
    <source>
        <dbReference type="SAM" id="MobiDB-lite"/>
    </source>
</evidence>
<evidence type="ECO:0000256" key="5">
    <source>
        <dbReference type="ARBA" id="ARBA00023163"/>
    </source>
</evidence>
<evidence type="ECO:0000256" key="1">
    <source>
        <dbReference type="ARBA" id="ARBA00010641"/>
    </source>
</evidence>
<feature type="compositionally biased region" description="Low complexity" evidence="6">
    <location>
        <begin position="388"/>
        <end position="399"/>
    </location>
</feature>
<feature type="compositionally biased region" description="Basic residues" evidence="6">
    <location>
        <begin position="208"/>
        <end position="218"/>
    </location>
</feature>
<dbReference type="InterPro" id="IPR014284">
    <property type="entry name" value="RNA_pol_sigma-70_dom"/>
</dbReference>
<dbReference type="InterPro" id="IPR039425">
    <property type="entry name" value="RNA_pol_sigma-70-like"/>
</dbReference>
<dbReference type="SUPFAM" id="SSF88946">
    <property type="entry name" value="Sigma2 domain of RNA polymerase sigma factors"/>
    <property type="match status" value="1"/>
</dbReference>
<organism evidence="9 10">
    <name type="scientific">Actinomadura keratinilytica</name>
    <dbReference type="NCBI Taxonomy" id="547461"/>
    <lineage>
        <taxon>Bacteria</taxon>
        <taxon>Bacillati</taxon>
        <taxon>Actinomycetota</taxon>
        <taxon>Actinomycetes</taxon>
        <taxon>Streptosporangiales</taxon>
        <taxon>Thermomonosporaceae</taxon>
        <taxon>Actinomadura</taxon>
    </lineage>
</organism>
<comment type="caution">
    <text evidence="9">The sequence shown here is derived from an EMBL/GenBank/DDBJ whole genome shotgun (WGS) entry which is preliminary data.</text>
</comment>
<dbReference type="InterPro" id="IPR013325">
    <property type="entry name" value="RNA_pol_sigma_r2"/>
</dbReference>
<keyword evidence="7" id="KW-0472">Membrane</keyword>
<dbReference type="InterPro" id="IPR013324">
    <property type="entry name" value="RNA_pol_sigma_r3/r4-like"/>
</dbReference>
<dbReference type="SUPFAM" id="SSF88659">
    <property type="entry name" value="Sigma3 and sigma4 domains of RNA polymerase sigma factors"/>
    <property type="match status" value="1"/>
</dbReference>
<feature type="domain" description="RNA polymerase sigma-70 region 2" evidence="8">
    <location>
        <begin position="15"/>
        <end position="81"/>
    </location>
</feature>
<keyword evidence="10" id="KW-1185">Reference proteome</keyword>
<feature type="region of interest" description="Disordered" evidence="6">
    <location>
        <begin position="204"/>
        <end position="252"/>
    </location>
</feature>
<evidence type="ECO:0000313" key="10">
    <source>
        <dbReference type="Proteomes" id="UP001500266"/>
    </source>
</evidence>
<keyword evidence="5" id="KW-0804">Transcription</keyword>
<gene>
    <name evidence="9" type="ORF">GCM10022416_54060</name>
</gene>
<keyword evidence="3" id="KW-0731">Sigma factor</keyword>
<evidence type="ECO:0000256" key="3">
    <source>
        <dbReference type="ARBA" id="ARBA00023082"/>
    </source>
</evidence>
<dbReference type="NCBIfam" id="TIGR02937">
    <property type="entry name" value="sigma70-ECF"/>
    <property type="match status" value="1"/>
</dbReference>
<keyword evidence="7" id="KW-1133">Transmembrane helix</keyword>
<reference evidence="10" key="1">
    <citation type="journal article" date="2019" name="Int. J. Syst. Evol. Microbiol.">
        <title>The Global Catalogue of Microorganisms (GCM) 10K type strain sequencing project: providing services to taxonomists for standard genome sequencing and annotation.</title>
        <authorList>
            <consortium name="The Broad Institute Genomics Platform"/>
            <consortium name="The Broad Institute Genome Sequencing Center for Infectious Disease"/>
            <person name="Wu L."/>
            <person name="Ma J."/>
        </authorList>
    </citation>
    <scope>NUCLEOTIDE SEQUENCE [LARGE SCALE GENOMIC DNA]</scope>
    <source>
        <strain evidence="10">JCM 17316</strain>
    </source>
</reference>
<feature type="region of interest" description="Disordered" evidence="6">
    <location>
        <begin position="356"/>
        <end position="445"/>
    </location>
</feature>
<accession>A0ABP7ZDI9</accession>
<name>A0ABP7ZDI9_9ACTN</name>
<evidence type="ECO:0000259" key="8">
    <source>
        <dbReference type="Pfam" id="PF04542"/>
    </source>
</evidence>
<dbReference type="Pfam" id="PF04542">
    <property type="entry name" value="Sigma70_r2"/>
    <property type="match status" value="1"/>
</dbReference>
<sequence length="535" mass="56623">MQGLNDGDRTSLAALYDAYAERLFDYCVSMTGEYKTAVEIVHDTFIDAWRRAPRMRDQMRLGSWLYAAARRRCLQRGRARQLHWEAGPDFADALPADCAEDAGARPEPPPVAELAALLERSLARLDAADQELLLLSVRHGLRPADIGAALGLSARRAAARTRRARSLLHAAYEAEQALYARRCPGAGRAGEAAATGGAHAAVAERPAAARRHGGRSRRAGGVLTARRSSRSSAAVASRAHSDGDGRAHHGNCPACRRRRRVEVGALLVHAPSPVLPAALRHRVMHTATDPELAGYRTDIAARGGALTPDGMPSQPDVPSPYTRRWLFAGGGMAGALVTALVAALLIGPGLPPSTISWPPFRTHPQPAVTPDRQNNEQPHTSGQSGGRPPLAQAPAAPGVPAVPSPQPTDTGTYRPAPTPSPTSPVSPSPTPTTPETPPSPGIPTVVPAKVELYGTKTAQVRLTAENGPVVWNSVSSSDRISVSPAQGSLEQGDSIDLTVTLHTTFLNPPGEGTVTFLVDEGPSRKLDVVWGFYLI</sequence>
<comment type="similarity">
    <text evidence="1">Belongs to the sigma-70 factor family. ECF subfamily.</text>
</comment>
<evidence type="ECO:0000256" key="4">
    <source>
        <dbReference type="ARBA" id="ARBA00023125"/>
    </source>
</evidence>
<dbReference type="EMBL" id="BAABDO010000121">
    <property type="protein sequence ID" value="GAA4154376.1"/>
    <property type="molecule type" value="Genomic_DNA"/>
</dbReference>
<dbReference type="PANTHER" id="PTHR43133">
    <property type="entry name" value="RNA POLYMERASE ECF-TYPE SIGMA FACTO"/>
    <property type="match status" value="1"/>
</dbReference>
<dbReference type="Gene3D" id="1.10.10.10">
    <property type="entry name" value="Winged helix-like DNA-binding domain superfamily/Winged helix DNA-binding domain"/>
    <property type="match status" value="1"/>
</dbReference>
<dbReference type="InterPro" id="IPR036388">
    <property type="entry name" value="WH-like_DNA-bd_sf"/>
</dbReference>
<proteinExistence type="inferred from homology"/>
<dbReference type="Proteomes" id="UP001500266">
    <property type="component" value="Unassembled WGS sequence"/>
</dbReference>
<evidence type="ECO:0000256" key="2">
    <source>
        <dbReference type="ARBA" id="ARBA00023015"/>
    </source>
</evidence>
<feature type="compositionally biased region" description="Polar residues" evidence="6">
    <location>
        <begin position="371"/>
        <end position="382"/>
    </location>
</feature>
<dbReference type="PANTHER" id="PTHR43133:SF8">
    <property type="entry name" value="RNA POLYMERASE SIGMA FACTOR HI_1459-RELATED"/>
    <property type="match status" value="1"/>
</dbReference>
<keyword evidence="7" id="KW-0812">Transmembrane</keyword>
<protein>
    <recommendedName>
        <fullName evidence="8">RNA polymerase sigma-70 region 2 domain-containing protein</fullName>
    </recommendedName>
</protein>
<dbReference type="Gene3D" id="1.10.1740.10">
    <property type="match status" value="1"/>
</dbReference>